<protein>
    <recommendedName>
        <fullName evidence="1">SPX domain-containing protein</fullName>
    </recommendedName>
</protein>
<organism evidence="2 3">
    <name type="scientific">Kingdonia uniflora</name>
    <dbReference type="NCBI Taxonomy" id="39325"/>
    <lineage>
        <taxon>Eukaryota</taxon>
        <taxon>Viridiplantae</taxon>
        <taxon>Streptophyta</taxon>
        <taxon>Embryophyta</taxon>
        <taxon>Tracheophyta</taxon>
        <taxon>Spermatophyta</taxon>
        <taxon>Magnoliopsida</taxon>
        <taxon>Ranunculales</taxon>
        <taxon>Circaeasteraceae</taxon>
        <taxon>Kingdonia</taxon>
    </lineage>
</organism>
<gene>
    <name evidence="2" type="ORF">GIB67_011896</name>
</gene>
<dbReference type="Pfam" id="PF03105">
    <property type="entry name" value="SPX"/>
    <property type="match status" value="1"/>
</dbReference>
<dbReference type="PROSITE" id="PS51382">
    <property type="entry name" value="SPX"/>
    <property type="match status" value="1"/>
</dbReference>
<dbReference type="Proteomes" id="UP000541444">
    <property type="component" value="Unassembled WGS sequence"/>
</dbReference>
<keyword evidence="3" id="KW-1185">Reference proteome</keyword>
<accession>A0A7J7LZQ5</accession>
<dbReference type="PANTHER" id="PTHR10783">
    <property type="entry name" value="XENOTROPIC AND POLYTROPIC RETROVIRUS RECEPTOR 1-RELATED"/>
    <property type="match status" value="1"/>
</dbReference>
<reference evidence="2 3" key="1">
    <citation type="journal article" date="2020" name="IScience">
        <title>Genome Sequencing of the Endangered Kingdonia uniflora (Circaeasteraceae, Ranunculales) Reveals Potential Mechanisms of Evolutionary Specialization.</title>
        <authorList>
            <person name="Sun Y."/>
            <person name="Deng T."/>
            <person name="Zhang A."/>
            <person name="Moore M.J."/>
            <person name="Landis J.B."/>
            <person name="Lin N."/>
            <person name="Zhang H."/>
            <person name="Zhang X."/>
            <person name="Huang J."/>
            <person name="Zhang X."/>
            <person name="Sun H."/>
            <person name="Wang H."/>
        </authorList>
    </citation>
    <scope>NUCLEOTIDE SEQUENCE [LARGE SCALE GENOMIC DNA]</scope>
    <source>
        <strain evidence="2">TB1705</strain>
        <tissue evidence="2">Leaf</tissue>
    </source>
</reference>
<dbReference type="GO" id="GO:0000822">
    <property type="term" value="F:inositol hexakisphosphate binding"/>
    <property type="evidence" value="ECO:0007669"/>
    <property type="project" value="TreeGrafter"/>
</dbReference>
<dbReference type="PANTHER" id="PTHR10783:SF4">
    <property type="entry name" value="PHOSPHATE TRANSPORTER PHO1 HOMOLOG 3"/>
    <property type="match status" value="1"/>
</dbReference>
<proteinExistence type="predicted"/>
<dbReference type="GO" id="GO:0016036">
    <property type="term" value="P:cellular response to phosphate starvation"/>
    <property type="evidence" value="ECO:0007669"/>
    <property type="project" value="TreeGrafter"/>
</dbReference>
<dbReference type="GO" id="GO:0005886">
    <property type="term" value="C:plasma membrane"/>
    <property type="evidence" value="ECO:0007669"/>
    <property type="project" value="TreeGrafter"/>
</dbReference>
<dbReference type="EMBL" id="JACGCM010001854">
    <property type="protein sequence ID" value="KAF6148121.1"/>
    <property type="molecule type" value="Genomic_DNA"/>
</dbReference>
<name>A0A7J7LZQ5_9MAGN</name>
<comment type="caution">
    <text evidence="2">The sequence shown here is derived from an EMBL/GenBank/DDBJ whole genome shotgun (WGS) entry which is preliminary data.</text>
</comment>
<sequence>MERGGGRKENYYTKFLMSHDEGGEYELVFFRRLDDEFSKVDKFYRNEVEKVMKEAALLNKQMDALIAFRVRVENPEGSFDWAVEMNRPATDVATSVAVVDKSSPATCRTAAKYYSSLEEDGHNKSGRILPQMDIIEENNQSNEDSAEDSAEDMEVLNRVKYNNTLETPQSTLKGILKVNKNNNLNFRTKDLKKVEDQLEWAFIEFYQKLRLLKSYSFLNLLAFSKTMKK</sequence>
<dbReference type="GO" id="GO:0006817">
    <property type="term" value="P:phosphate ion transport"/>
    <property type="evidence" value="ECO:0007669"/>
    <property type="project" value="TreeGrafter"/>
</dbReference>
<evidence type="ECO:0000313" key="2">
    <source>
        <dbReference type="EMBL" id="KAF6148121.1"/>
    </source>
</evidence>
<dbReference type="InterPro" id="IPR004331">
    <property type="entry name" value="SPX_dom"/>
</dbReference>
<dbReference type="OrthoDB" id="9970435at2759"/>
<dbReference type="GO" id="GO:0005802">
    <property type="term" value="C:trans-Golgi network"/>
    <property type="evidence" value="ECO:0007669"/>
    <property type="project" value="TreeGrafter"/>
</dbReference>
<feature type="domain" description="SPX" evidence="1">
    <location>
        <begin position="1"/>
        <end position="229"/>
    </location>
</feature>
<dbReference type="AlphaFoldDB" id="A0A7J7LZQ5"/>
<evidence type="ECO:0000259" key="1">
    <source>
        <dbReference type="PROSITE" id="PS51382"/>
    </source>
</evidence>
<evidence type="ECO:0000313" key="3">
    <source>
        <dbReference type="Proteomes" id="UP000541444"/>
    </source>
</evidence>